<evidence type="ECO:0000313" key="8">
    <source>
        <dbReference type="EMBL" id="KAJ8654940.1"/>
    </source>
</evidence>
<evidence type="ECO:0000313" key="9">
    <source>
        <dbReference type="Proteomes" id="UP001234581"/>
    </source>
</evidence>
<keyword evidence="5" id="KW-0813">Transport</keyword>
<dbReference type="GeneID" id="83216743"/>
<gene>
    <name evidence="8" type="ORF">O0I10_009336</name>
</gene>
<reference evidence="8 9" key="1">
    <citation type="submission" date="2023-03" db="EMBL/GenBank/DDBJ databases">
        <title>Genome sequence of Lichtheimia ornata CBS 291.66.</title>
        <authorList>
            <person name="Mohabir J.T."/>
            <person name="Shea T.P."/>
            <person name="Kurbessoian T."/>
            <person name="Berby B."/>
            <person name="Fontaine J."/>
            <person name="Livny J."/>
            <person name="Gnirke A."/>
            <person name="Stajich J.E."/>
            <person name="Cuomo C.A."/>
        </authorList>
    </citation>
    <scope>NUCLEOTIDE SEQUENCE [LARGE SCALE GENOMIC DNA]</scope>
    <source>
        <strain evidence="8">CBS 291.66</strain>
    </source>
</reference>
<dbReference type="PANTHER" id="PTHR12701">
    <property type="entry name" value="BCR-ASSOCIATED PROTEIN, BAP"/>
    <property type="match status" value="1"/>
</dbReference>
<keyword evidence="5" id="KW-0653">Protein transport</keyword>
<dbReference type="InterPro" id="IPR040463">
    <property type="entry name" value="BAP29/BAP31_N"/>
</dbReference>
<organism evidence="8 9">
    <name type="scientific">Lichtheimia ornata</name>
    <dbReference type="NCBI Taxonomy" id="688661"/>
    <lineage>
        <taxon>Eukaryota</taxon>
        <taxon>Fungi</taxon>
        <taxon>Fungi incertae sedis</taxon>
        <taxon>Mucoromycota</taxon>
        <taxon>Mucoromycotina</taxon>
        <taxon>Mucoromycetes</taxon>
        <taxon>Mucorales</taxon>
        <taxon>Lichtheimiaceae</taxon>
        <taxon>Lichtheimia</taxon>
    </lineage>
</organism>
<dbReference type="InterPro" id="IPR008417">
    <property type="entry name" value="BAP29/BAP31"/>
</dbReference>
<dbReference type="Pfam" id="PF05529">
    <property type="entry name" value="Bap31"/>
    <property type="match status" value="1"/>
</dbReference>
<evidence type="ECO:0000259" key="7">
    <source>
        <dbReference type="Pfam" id="PF05529"/>
    </source>
</evidence>
<dbReference type="GO" id="GO:0070973">
    <property type="term" value="P:protein localization to endoplasmic reticulum exit site"/>
    <property type="evidence" value="ECO:0007669"/>
    <property type="project" value="UniProtKB-UniRule"/>
</dbReference>
<dbReference type="AlphaFoldDB" id="A0AAD7UX76"/>
<dbReference type="GO" id="GO:0006886">
    <property type="term" value="P:intracellular protein transport"/>
    <property type="evidence" value="ECO:0007669"/>
    <property type="project" value="UniProtKB-UniRule"/>
</dbReference>
<keyword evidence="3 5" id="KW-1133">Transmembrane helix</keyword>
<keyword evidence="5" id="KW-0931">ER-Golgi transport</keyword>
<keyword evidence="5" id="KW-0256">Endoplasmic reticulum</keyword>
<evidence type="ECO:0000256" key="2">
    <source>
        <dbReference type="ARBA" id="ARBA00022692"/>
    </source>
</evidence>
<evidence type="ECO:0000256" key="6">
    <source>
        <dbReference type="SAM" id="Coils"/>
    </source>
</evidence>
<feature type="domain" description="BAP29/BAP31 transmembrane" evidence="7">
    <location>
        <begin position="1"/>
        <end position="134"/>
    </location>
</feature>
<feature type="coiled-coil region" evidence="6">
    <location>
        <begin position="153"/>
        <end position="204"/>
    </location>
</feature>
<comment type="function">
    <text evidence="5">May play a role in anterograde transport of membrane proteins from the endoplasmic reticulum to the Golgi.</text>
</comment>
<evidence type="ECO:0000256" key="3">
    <source>
        <dbReference type="ARBA" id="ARBA00022989"/>
    </source>
</evidence>
<dbReference type="GO" id="GO:0005789">
    <property type="term" value="C:endoplasmic reticulum membrane"/>
    <property type="evidence" value="ECO:0007669"/>
    <property type="project" value="UniProtKB-SubCell"/>
</dbReference>
<dbReference type="EMBL" id="JARTCD010000054">
    <property type="protein sequence ID" value="KAJ8654940.1"/>
    <property type="molecule type" value="Genomic_DNA"/>
</dbReference>
<dbReference type="RefSeq" id="XP_058339854.1">
    <property type="nucleotide sequence ID" value="XM_058489329.1"/>
</dbReference>
<sequence length="215" mass="25117">MAIQYSLTFAILVTEAALFCLLVLPLPAKWRKHMLRLVSTSPALDKAMYSLKVTFGFIFLLFVDAINKLYSIEERHPEGEEMHDYTFEANLKATKFYAQRNLYLTGFTLFLSFILQRTSALIFQVVQREEELERVQNETHTTTKKQKEIIDKEAGYKKQVDVLSTELKDLKQQQRDYETLKLQVAQQDAEYQRLADERNALEQHDGAKVETRKDI</sequence>
<comment type="similarity">
    <text evidence="5">Belongs to the BCAP29/BCAP31 family.</text>
</comment>
<keyword evidence="6" id="KW-0175">Coiled coil</keyword>
<protein>
    <recommendedName>
        <fullName evidence="5">Endoplasmic reticulum transmembrane protein</fullName>
    </recommendedName>
</protein>
<evidence type="ECO:0000256" key="4">
    <source>
        <dbReference type="ARBA" id="ARBA00023136"/>
    </source>
</evidence>
<comment type="caution">
    <text evidence="8">The sequence shown here is derived from an EMBL/GenBank/DDBJ whole genome shotgun (WGS) entry which is preliminary data.</text>
</comment>
<evidence type="ECO:0000256" key="5">
    <source>
        <dbReference type="RuleBase" id="RU367026"/>
    </source>
</evidence>
<dbReference type="Proteomes" id="UP001234581">
    <property type="component" value="Unassembled WGS sequence"/>
</dbReference>
<accession>A0AAD7UX76</accession>
<comment type="caution">
    <text evidence="5">Lacks conserved residue(s) required for the propagation of feature annotation.</text>
</comment>
<proteinExistence type="inferred from homology"/>
<feature type="transmembrane region" description="Helical" evidence="5">
    <location>
        <begin position="7"/>
        <end position="27"/>
    </location>
</feature>
<feature type="transmembrane region" description="Helical" evidence="5">
    <location>
        <begin position="47"/>
        <end position="66"/>
    </location>
</feature>
<comment type="subcellular location">
    <subcellularLocation>
        <location evidence="5">Endoplasmic reticulum membrane</location>
        <topology evidence="5">Multi-pass membrane protein</topology>
    </subcellularLocation>
    <subcellularLocation>
        <location evidence="1">Membrane</location>
        <topology evidence="1">Multi-pass membrane protein</topology>
    </subcellularLocation>
</comment>
<dbReference type="GO" id="GO:0006888">
    <property type="term" value="P:endoplasmic reticulum to Golgi vesicle-mediated transport"/>
    <property type="evidence" value="ECO:0007669"/>
    <property type="project" value="UniProtKB-UniRule"/>
</dbReference>
<keyword evidence="2 5" id="KW-0812">Transmembrane</keyword>
<keyword evidence="9" id="KW-1185">Reference proteome</keyword>
<dbReference type="PANTHER" id="PTHR12701:SF20">
    <property type="entry name" value="ENDOPLASMIC RETICULUM TRANSMEMBRANE PROTEIN"/>
    <property type="match status" value="1"/>
</dbReference>
<evidence type="ECO:0000256" key="1">
    <source>
        <dbReference type="ARBA" id="ARBA00004141"/>
    </source>
</evidence>
<keyword evidence="4 5" id="KW-0472">Membrane</keyword>
<name>A0AAD7UX76_9FUNG</name>